<gene>
    <name evidence="5" type="ORF">SVA_2181</name>
</gene>
<dbReference type="EMBL" id="AP014936">
    <property type="protein sequence ID" value="BAU48731.1"/>
    <property type="molecule type" value="Genomic_DNA"/>
</dbReference>
<keyword evidence="4" id="KW-0378">Hydrolase</keyword>
<keyword evidence="3" id="KW-0064">Aspartyl protease</keyword>
<keyword evidence="2" id="KW-0645">Protease</keyword>
<dbReference type="PRINTS" id="PR00446">
    <property type="entry name" value="HYDRGNUPTAKE"/>
</dbReference>
<sequence>MKTLVLGVGNSLLTDEGAGVHAVRHLEGRCRTRDDVELVDAGTLSFTLAGTIDDCGALIVIDAAELKEAPGTVRLFEHEAMDRFLAHNRKLSVHEVSLLDLLVMARLAGRLPERRALIGIQPRDIDWGERPSAPVAAALPAAGDIALSLIDRWSAHEAQ</sequence>
<dbReference type="Proteomes" id="UP000218899">
    <property type="component" value="Chromosome"/>
</dbReference>
<dbReference type="GO" id="GO:0016485">
    <property type="term" value="P:protein processing"/>
    <property type="evidence" value="ECO:0007669"/>
    <property type="project" value="TreeGrafter"/>
</dbReference>
<dbReference type="CDD" id="cd06062">
    <property type="entry name" value="H2MP_MemB-H2up"/>
    <property type="match status" value="1"/>
</dbReference>
<evidence type="ECO:0000313" key="5">
    <source>
        <dbReference type="EMBL" id="BAU48731.1"/>
    </source>
</evidence>
<dbReference type="SUPFAM" id="SSF53163">
    <property type="entry name" value="HybD-like"/>
    <property type="match status" value="1"/>
</dbReference>
<dbReference type="InterPro" id="IPR000671">
    <property type="entry name" value="Peptidase_A31"/>
</dbReference>
<proteinExistence type="inferred from homology"/>
<dbReference type="Gene3D" id="3.40.50.1450">
    <property type="entry name" value="HybD-like"/>
    <property type="match status" value="1"/>
</dbReference>
<keyword evidence="6" id="KW-1185">Reference proteome</keyword>
<dbReference type="AlphaFoldDB" id="A0A1B4VC52"/>
<dbReference type="Pfam" id="PF01750">
    <property type="entry name" value="HycI"/>
    <property type="match status" value="1"/>
</dbReference>
<dbReference type="PANTHER" id="PTHR30302">
    <property type="entry name" value="HYDROGENASE 1 MATURATION PROTEASE"/>
    <property type="match status" value="1"/>
</dbReference>
<evidence type="ECO:0000256" key="2">
    <source>
        <dbReference type="ARBA" id="ARBA00022670"/>
    </source>
</evidence>
<dbReference type="NCBIfam" id="TIGR00072">
    <property type="entry name" value="hydrog_prot"/>
    <property type="match status" value="1"/>
</dbReference>
<evidence type="ECO:0000313" key="6">
    <source>
        <dbReference type="Proteomes" id="UP000218899"/>
    </source>
</evidence>
<accession>A0A1B4VC52</accession>
<organism evidence="5 6">
    <name type="scientific">Sulfurifustis variabilis</name>
    <dbReference type="NCBI Taxonomy" id="1675686"/>
    <lineage>
        <taxon>Bacteria</taxon>
        <taxon>Pseudomonadati</taxon>
        <taxon>Pseudomonadota</taxon>
        <taxon>Gammaproteobacteria</taxon>
        <taxon>Acidiferrobacterales</taxon>
        <taxon>Acidiferrobacteraceae</taxon>
        <taxon>Sulfurifustis</taxon>
    </lineage>
</organism>
<dbReference type="PANTHER" id="PTHR30302:SF1">
    <property type="entry name" value="HYDROGENASE 2 MATURATION PROTEASE"/>
    <property type="match status" value="1"/>
</dbReference>
<protein>
    <submittedName>
        <fullName evidence="5">Peptidase M52</fullName>
    </submittedName>
</protein>
<dbReference type="InterPro" id="IPR023430">
    <property type="entry name" value="Pept_HybD-like_dom_sf"/>
</dbReference>
<comment type="similarity">
    <text evidence="1">Belongs to the peptidase A31 family.</text>
</comment>
<evidence type="ECO:0000256" key="4">
    <source>
        <dbReference type="ARBA" id="ARBA00022801"/>
    </source>
</evidence>
<dbReference type="GO" id="GO:0008047">
    <property type="term" value="F:enzyme activator activity"/>
    <property type="evidence" value="ECO:0007669"/>
    <property type="project" value="InterPro"/>
</dbReference>
<dbReference type="KEGG" id="sva:SVA_2181"/>
<dbReference type="RefSeq" id="WP_096461214.1">
    <property type="nucleotide sequence ID" value="NZ_AP014936.1"/>
</dbReference>
<evidence type="ECO:0000256" key="3">
    <source>
        <dbReference type="ARBA" id="ARBA00022750"/>
    </source>
</evidence>
<dbReference type="OrthoDB" id="9792731at2"/>
<name>A0A1B4VC52_9GAMM</name>
<evidence type="ECO:0000256" key="1">
    <source>
        <dbReference type="ARBA" id="ARBA00006814"/>
    </source>
</evidence>
<reference evidence="5 6" key="1">
    <citation type="submission" date="2015-08" db="EMBL/GenBank/DDBJ databases">
        <title>Complete genome sequence of Sulfurifustis variabilis.</title>
        <authorList>
            <person name="Miura A."/>
            <person name="Kojima H."/>
            <person name="Fukui M."/>
        </authorList>
    </citation>
    <scope>NUCLEOTIDE SEQUENCE [LARGE SCALE GENOMIC DNA]</scope>
    <source>
        <strain evidence="6">skN76</strain>
    </source>
</reference>
<dbReference type="GO" id="GO:0004190">
    <property type="term" value="F:aspartic-type endopeptidase activity"/>
    <property type="evidence" value="ECO:0007669"/>
    <property type="project" value="UniProtKB-KW"/>
</dbReference>